<reference evidence="1 2" key="1">
    <citation type="submission" date="2017-11" db="EMBL/GenBank/DDBJ databases">
        <title>De-novo sequencing of pomegranate (Punica granatum L.) genome.</title>
        <authorList>
            <person name="Akparov Z."/>
            <person name="Amiraslanov A."/>
            <person name="Hajiyeva S."/>
            <person name="Abbasov M."/>
            <person name="Kaur K."/>
            <person name="Hamwieh A."/>
            <person name="Solovyev V."/>
            <person name="Salamov A."/>
            <person name="Braich B."/>
            <person name="Kosarev P."/>
            <person name="Mahmoud A."/>
            <person name="Hajiyev E."/>
            <person name="Babayeva S."/>
            <person name="Izzatullayeva V."/>
            <person name="Mammadov A."/>
            <person name="Mammadov A."/>
            <person name="Sharifova S."/>
            <person name="Ojaghi J."/>
            <person name="Eynullazada K."/>
            <person name="Bayramov B."/>
            <person name="Abdulazimova A."/>
            <person name="Shahmuradov I."/>
        </authorList>
    </citation>
    <scope>NUCLEOTIDE SEQUENCE [LARGE SCALE GENOMIC DNA]</scope>
    <source>
        <strain evidence="2">cv. AG2017</strain>
        <tissue evidence="1">Leaf</tissue>
    </source>
</reference>
<keyword evidence="2" id="KW-1185">Reference proteome</keyword>
<name>A0A2I0JPY7_PUNGR</name>
<sequence>MPLLIFRRVQRPIRPLFVFRRVQRPIKSLFIFRRVRAADQVPIYIPPGSAADQAPFIIRQVQRSHGYSPTIRSTLSDRVEPDSEHEDKLLISTGPITRARAKKLEQALQNLWTRIREEARSSRDEQVDLGLIFVIKSAGPHQYTSRH</sequence>
<dbReference type="AlphaFoldDB" id="A0A2I0JPY7"/>
<proteinExistence type="predicted"/>
<comment type="caution">
    <text evidence="1">The sequence shown here is derived from an EMBL/GenBank/DDBJ whole genome shotgun (WGS) entry which is preliminary data.</text>
</comment>
<evidence type="ECO:0000313" key="2">
    <source>
        <dbReference type="Proteomes" id="UP000233551"/>
    </source>
</evidence>
<protein>
    <submittedName>
        <fullName evidence="1">Uncharacterized protein</fullName>
    </submittedName>
</protein>
<evidence type="ECO:0000313" key="1">
    <source>
        <dbReference type="EMBL" id="PKI57960.1"/>
    </source>
</evidence>
<dbReference type="Proteomes" id="UP000233551">
    <property type="component" value="Unassembled WGS sequence"/>
</dbReference>
<accession>A0A2I0JPY7</accession>
<organism evidence="1 2">
    <name type="scientific">Punica granatum</name>
    <name type="common">Pomegranate</name>
    <dbReference type="NCBI Taxonomy" id="22663"/>
    <lineage>
        <taxon>Eukaryota</taxon>
        <taxon>Viridiplantae</taxon>
        <taxon>Streptophyta</taxon>
        <taxon>Embryophyta</taxon>
        <taxon>Tracheophyta</taxon>
        <taxon>Spermatophyta</taxon>
        <taxon>Magnoliopsida</taxon>
        <taxon>eudicotyledons</taxon>
        <taxon>Gunneridae</taxon>
        <taxon>Pentapetalae</taxon>
        <taxon>rosids</taxon>
        <taxon>malvids</taxon>
        <taxon>Myrtales</taxon>
        <taxon>Lythraceae</taxon>
        <taxon>Punica</taxon>
    </lineage>
</organism>
<dbReference type="EMBL" id="PGOL01001459">
    <property type="protein sequence ID" value="PKI57960.1"/>
    <property type="molecule type" value="Genomic_DNA"/>
</dbReference>
<gene>
    <name evidence="1" type="ORF">CRG98_021646</name>
</gene>